<evidence type="ECO:0000256" key="1">
    <source>
        <dbReference type="ARBA" id="ARBA00004162"/>
    </source>
</evidence>
<keyword evidence="8 12" id="KW-1133">Transmembrane helix</keyword>
<dbReference type="OrthoDB" id="43651at2157"/>
<comment type="subcellular location">
    <subcellularLocation>
        <location evidence="1 12">Cell membrane</location>
        <topology evidence="1 12">Single-pass membrane protein</topology>
    </subcellularLocation>
</comment>
<evidence type="ECO:0000313" key="15">
    <source>
        <dbReference type="Proteomes" id="UP000217784"/>
    </source>
</evidence>
<evidence type="ECO:0000313" key="14">
    <source>
        <dbReference type="EMBL" id="PAV03181.1"/>
    </source>
</evidence>
<evidence type="ECO:0000256" key="5">
    <source>
        <dbReference type="ARBA" id="ARBA00022475"/>
    </source>
</evidence>
<evidence type="ECO:0000256" key="7">
    <source>
        <dbReference type="ARBA" id="ARBA00022927"/>
    </source>
</evidence>
<protein>
    <recommendedName>
        <fullName evidence="3 12">Preprotein translocase subunit SecG</fullName>
    </recommendedName>
    <alternativeName>
        <fullName evidence="11 12">Protein transport protein Sec61 subunit beta homolog</fullName>
    </alternativeName>
</protein>
<evidence type="ECO:0000256" key="2">
    <source>
        <dbReference type="ARBA" id="ARBA00006103"/>
    </source>
</evidence>
<dbReference type="RefSeq" id="WP_069584045.1">
    <property type="nucleotide sequence ID" value="NZ_LMVM01000040.1"/>
</dbReference>
<evidence type="ECO:0000256" key="11">
    <source>
        <dbReference type="ARBA" id="ARBA00031868"/>
    </source>
</evidence>
<evidence type="ECO:0000256" key="13">
    <source>
        <dbReference type="SAM" id="Phobius"/>
    </source>
</evidence>
<dbReference type="Pfam" id="PF03911">
    <property type="entry name" value="Sec61_beta"/>
    <property type="match status" value="1"/>
</dbReference>
<evidence type="ECO:0000256" key="6">
    <source>
        <dbReference type="ARBA" id="ARBA00022692"/>
    </source>
</evidence>
<keyword evidence="7 12" id="KW-0653">Protein transport</keyword>
<comment type="subunit">
    <text evidence="12">Component of the protein translocase complex. Heterotrimer consisting of alpha (SecY), beta (SecG) and gamma (SecE) subunits. Can form oligomers of the heterotrimer.</text>
</comment>
<evidence type="ECO:0000256" key="10">
    <source>
        <dbReference type="ARBA" id="ARBA00023136"/>
    </source>
</evidence>
<dbReference type="InterPro" id="IPR016482">
    <property type="entry name" value="SecG/Sec61-beta/Sbh"/>
</dbReference>
<keyword evidence="6 12" id="KW-0812">Transmembrane</keyword>
<feature type="topological domain" description="Cytoplasmic" evidence="12">
    <location>
        <begin position="1"/>
        <end position="30"/>
    </location>
</feature>
<evidence type="ECO:0000256" key="12">
    <source>
        <dbReference type="HAMAP-Rule" id="MF_00751"/>
    </source>
</evidence>
<gene>
    <name evidence="12" type="primary">secG</name>
    <name evidence="14" type="ORF">ASJ80_07895</name>
</gene>
<evidence type="ECO:0000256" key="9">
    <source>
        <dbReference type="ARBA" id="ARBA00023010"/>
    </source>
</evidence>
<dbReference type="NCBIfam" id="NF002318">
    <property type="entry name" value="PRK01253.1"/>
    <property type="match status" value="1"/>
</dbReference>
<comment type="similarity">
    <text evidence="2 12">Belongs to the SEC61-beta family.</text>
</comment>
<keyword evidence="9 12" id="KW-0811">Translocation</keyword>
<proteinExistence type="inferred from homology"/>
<organism evidence="14 15">
    <name type="scientific">Methanobacterium bryantii</name>
    <dbReference type="NCBI Taxonomy" id="2161"/>
    <lineage>
        <taxon>Archaea</taxon>
        <taxon>Methanobacteriati</taxon>
        <taxon>Methanobacteriota</taxon>
        <taxon>Methanomada group</taxon>
        <taxon>Methanobacteria</taxon>
        <taxon>Methanobacteriales</taxon>
        <taxon>Methanobacteriaceae</taxon>
        <taxon>Methanobacterium</taxon>
    </lineage>
</organism>
<dbReference type="AlphaFoldDB" id="A0A2A2H189"/>
<dbReference type="Proteomes" id="UP000217784">
    <property type="component" value="Unassembled WGS sequence"/>
</dbReference>
<keyword evidence="15" id="KW-1185">Reference proteome</keyword>
<reference evidence="14 15" key="1">
    <citation type="journal article" date="2017" name="BMC Genomics">
        <title>Genomic analysis of methanogenic archaea reveals a shift towards energy conservation.</title>
        <authorList>
            <person name="Gilmore S.P."/>
            <person name="Henske J.K."/>
            <person name="Sexton J.A."/>
            <person name="Solomon K.V."/>
            <person name="Seppala S."/>
            <person name="Yoo J.I."/>
            <person name="Huyett L.M."/>
            <person name="Pressman A."/>
            <person name="Cogan J.Z."/>
            <person name="Kivenson V."/>
            <person name="Peng X."/>
            <person name="Tan Y."/>
            <person name="Valentine D.L."/>
            <person name="O'Malley M.A."/>
        </authorList>
    </citation>
    <scope>NUCLEOTIDE SEQUENCE [LARGE SCALE GENOMIC DNA]</scope>
    <source>
        <strain evidence="14 15">M.o.H.</strain>
    </source>
</reference>
<accession>A0A2A2H189</accession>
<comment type="function">
    <text evidence="12">Involved in protein export. The function of the beta subunit is unknown, but it may be involved in stabilization of the trimeric complex.</text>
</comment>
<evidence type="ECO:0000256" key="4">
    <source>
        <dbReference type="ARBA" id="ARBA00022448"/>
    </source>
</evidence>
<name>A0A2A2H189_METBR</name>
<comment type="caution">
    <text evidence="14">The sequence shown here is derived from an EMBL/GenBank/DDBJ whole genome shotgun (WGS) entry which is preliminary data.</text>
</comment>
<dbReference type="HAMAP" id="MF_00751">
    <property type="entry name" value="SecG"/>
    <property type="match status" value="1"/>
</dbReference>
<sequence length="54" mass="5818">MAKKDKKSLPPSGAGLVRYFEEETRGPKLTPEQVIIGSALLGVICIALRFTVST</sequence>
<feature type="transmembrane region" description="Helical" evidence="13">
    <location>
        <begin position="34"/>
        <end position="52"/>
    </location>
</feature>
<dbReference type="GO" id="GO:0015031">
    <property type="term" value="P:protein transport"/>
    <property type="evidence" value="ECO:0007669"/>
    <property type="project" value="UniProtKB-UniRule"/>
</dbReference>
<keyword evidence="4 12" id="KW-0813">Transport</keyword>
<dbReference type="InterPro" id="IPR023531">
    <property type="entry name" value="Preprot_translocase_SecG"/>
</dbReference>
<evidence type="ECO:0000256" key="3">
    <source>
        <dbReference type="ARBA" id="ARBA00014522"/>
    </source>
</evidence>
<dbReference type="EMBL" id="LMVM01000040">
    <property type="protein sequence ID" value="PAV03181.1"/>
    <property type="molecule type" value="Genomic_DNA"/>
</dbReference>
<keyword evidence="5 12" id="KW-1003">Cell membrane</keyword>
<dbReference type="GO" id="GO:0005886">
    <property type="term" value="C:plasma membrane"/>
    <property type="evidence" value="ECO:0007669"/>
    <property type="project" value="UniProtKB-SubCell"/>
</dbReference>
<evidence type="ECO:0000256" key="8">
    <source>
        <dbReference type="ARBA" id="ARBA00022989"/>
    </source>
</evidence>
<keyword evidence="10 12" id="KW-0472">Membrane</keyword>